<dbReference type="OrthoDB" id="9793589at2"/>
<dbReference type="InterPro" id="IPR050794">
    <property type="entry name" value="CPA2_transporter"/>
</dbReference>
<accession>A0A4U6QLR3</accession>
<feature type="transmembrane region" description="Helical" evidence="7">
    <location>
        <begin position="133"/>
        <end position="158"/>
    </location>
</feature>
<evidence type="ECO:0000259" key="8">
    <source>
        <dbReference type="Pfam" id="PF00999"/>
    </source>
</evidence>
<feature type="transmembrane region" description="Helical" evidence="7">
    <location>
        <begin position="324"/>
        <end position="344"/>
    </location>
</feature>
<feature type="transmembrane region" description="Helical" evidence="7">
    <location>
        <begin position="71"/>
        <end position="91"/>
    </location>
</feature>
<reference evidence="9 10" key="1">
    <citation type="submission" date="2019-05" db="EMBL/GenBank/DDBJ databases">
        <title>Nakamurella sp. N5BH11, whole genome shotgun sequence.</title>
        <authorList>
            <person name="Tuo L."/>
        </authorList>
    </citation>
    <scope>NUCLEOTIDE SEQUENCE [LARGE SCALE GENOMIC DNA]</scope>
    <source>
        <strain evidence="9 10">N5BH11</strain>
    </source>
</reference>
<feature type="transmembrane region" description="Helical" evidence="7">
    <location>
        <begin position="98"/>
        <end position="121"/>
    </location>
</feature>
<feature type="transmembrane region" description="Helical" evidence="7">
    <location>
        <begin position="387"/>
        <end position="410"/>
    </location>
</feature>
<organism evidence="9 10">
    <name type="scientific">Nakamurella flava</name>
    <dbReference type="NCBI Taxonomy" id="2576308"/>
    <lineage>
        <taxon>Bacteria</taxon>
        <taxon>Bacillati</taxon>
        <taxon>Actinomycetota</taxon>
        <taxon>Actinomycetes</taxon>
        <taxon>Nakamurellales</taxon>
        <taxon>Nakamurellaceae</taxon>
        <taxon>Nakamurella</taxon>
    </lineage>
</organism>
<evidence type="ECO:0000256" key="4">
    <source>
        <dbReference type="ARBA" id="ARBA00022989"/>
    </source>
</evidence>
<dbReference type="GO" id="GO:0015297">
    <property type="term" value="F:antiporter activity"/>
    <property type="evidence" value="ECO:0007669"/>
    <property type="project" value="InterPro"/>
</dbReference>
<dbReference type="Pfam" id="PF00999">
    <property type="entry name" value="Na_H_Exchanger"/>
    <property type="match status" value="1"/>
</dbReference>
<comment type="subcellular location">
    <subcellularLocation>
        <location evidence="1">Membrane</location>
        <topology evidence="1">Multi-pass membrane protein</topology>
    </subcellularLocation>
</comment>
<proteinExistence type="predicted"/>
<gene>
    <name evidence="9" type="ORF">FDO65_07950</name>
</gene>
<evidence type="ECO:0000313" key="10">
    <source>
        <dbReference type="Proteomes" id="UP000306985"/>
    </source>
</evidence>
<dbReference type="PANTHER" id="PTHR32468">
    <property type="entry name" value="CATION/H + ANTIPORTER"/>
    <property type="match status" value="1"/>
</dbReference>
<evidence type="ECO:0000256" key="5">
    <source>
        <dbReference type="ARBA" id="ARBA00023065"/>
    </source>
</evidence>
<keyword evidence="3 7" id="KW-0812">Transmembrane</keyword>
<dbReference type="RefSeq" id="WP_137448799.1">
    <property type="nucleotide sequence ID" value="NZ_SZZH01000001.1"/>
</dbReference>
<keyword evidence="6 7" id="KW-0472">Membrane</keyword>
<keyword evidence="2" id="KW-0813">Transport</keyword>
<dbReference type="EMBL" id="SZZH01000001">
    <property type="protein sequence ID" value="TKV61494.1"/>
    <property type="molecule type" value="Genomic_DNA"/>
</dbReference>
<comment type="caution">
    <text evidence="9">The sequence shown here is derived from an EMBL/GenBank/DDBJ whole genome shotgun (WGS) entry which is preliminary data.</text>
</comment>
<sequence>MHTIAIVFVDIAIIMVAARLFGRLAIRVGQPPVVGEIVAGLALGPSLLGLLPGDPVGFLFPPDVLPFLNVLAQLGLILFMFIVGLELDVLLVRGREKVAGTISAASVALPFALGAGVALLLHGNHAQTDQGPVPVLGLALFMGVAMSITAFPVLARILADRGMQRTTIGVLALACAAVDDIIAWTLLAFVVAVVQGGSPMEVLRIVALTALFAAVMFGLVRPLLRHLVAWRDRAGRLTPDILAVVLIGVLVSSFTTEIIGIHAIFGAFVFGAVMPREALTPGAATLTHEILERLEQVSVLLLLPLFFVVTGLKTDVGGLDLGGLGELGLILVVAVVGKFVGAYVGARAMRVPHRTASAVGVLMNTRGLTELVILNVGLQVGVLDGNLFTMMVIMALVTTAMTGPLLKLVYSDRQQQRDIAAAERASLGVVDYYRVLTLVDEVTGDAAPDAARVDALRIAGVGALLLGRRRPAQLVLSRLIRRASAPLELGAAVVPDLARMAGTVDDLQQLAAAVAGSTDLGSPPSVLARFTSDPWTDLLAQAEAVEADVVVVSEQWAAGHLPEGALDLPFTLVTARLGVTPAAGSPVAVAATSDADARTAALLGAAAASSVRGPLLLSSVGAGRPARKLSGALAPVREGGLDVRTVEGGPDIPNSGGDLDAVAMWIVGGRTPVGTHVHTVLRVRAGQQDRDVEFGEQVAELVPTGT</sequence>
<feature type="transmembrane region" description="Helical" evidence="7">
    <location>
        <begin position="241"/>
        <end position="274"/>
    </location>
</feature>
<dbReference type="InterPro" id="IPR038770">
    <property type="entry name" value="Na+/solute_symporter_sf"/>
</dbReference>
<evidence type="ECO:0000313" key="9">
    <source>
        <dbReference type="EMBL" id="TKV61494.1"/>
    </source>
</evidence>
<name>A0A4U6QLR3_9ACTN</name>
<feature type="transmembrane region" description="Helical" evidence="7">
    <location>
        <begin position="33"/>
        <end position="51"/>
    </location>
</feature>
<feature type="transmembrane region" description="Helical" evidence="7">
    <location>
        <begin position="170"/>
        <end position="196"/>
    </location>
</feature>
<keyword evidence="5" id="KW-0406">Ion transport</keyword>
<protein>
    <submittedName>
        <fullName evidence="9">Cation/H(+) antiporter</fullName>
    </submittedName>
</protein>
<evidence type="ECO:0000256" key="7">
    <source>
        <dbReference type="SAM" id="Phobius"/>
    </source>
</evidence>
<dbReference type="Gene3D" id="1.20.1530.20">
    <property type="match status" value="1"/>
</dbReference>
<evidence type="ECO:0000256" key="2">
    <source>
        <dbReference type="ARBA" id="ARBA00022448"/>
    </source>
</evidence>
<dbReference type="InterPro" id="IPR006153">
    <property type="entry name" value="Cation/H_exchanger_TM"/>
</dbReference>
<dbReference type="AlphaFoldDB" id="A0A4U6QLR3"/>
<feature type="domain" description="Cation/H+ exchanger transmembrane" evidence="8">
    <location>
        <begin position="19"/>
        <end position="407"/>
    </location>
</feature>
<evidence type="ECO:0000256" key="3">
    <source>
        <dbReference type="ARBA" id="ARBA00022692"/>
    </source>
</evidence>
<keyword evidence="10" id="KW-1185">Reference proteome</keyword>
<evidence type="ECO:0000256" key="1">
    <source>
        <dbReference type="ARBA" id="ARBA00004141"/>
    </source>
</evidence>
<dbReference type="Proteomes" id="UP000306985">
    <property type="component" value="Unassembled WGS sequence"/>
</dbReference>
<dbReference type="GO" id="GO:0016020">
    <property type="term" value="C:membrane"/>
    <property type="evidence" value="ECO:0007669"/>
    <property type="project" value="UniProtKB-SubCell"/>
</dbReference>
<feature type="transmembrane region" description="Helical" evidence="7">
    <location>
        <begin position="6"/>
        <end position="26"/>
    </location>
</feature>
<feature type="transmembrane region" description="Helical" evidence="7">
    <location>
        <begin position="202"/>
        <end position="220"/>
    </location>
</feature>
<evidence type="ECO:0000256" key="6">
    <source>
        <dbReference type="ARBA" id="ARBA00023136"/>
    </source>
</evidence>
<dbReference type="GO" id="GO:1902600">
    <property type="term" value="P:proton transmembrane transport"/>
    <property type="evidence" value="ECO:0007669"/>
    <property type="project" value="InterPro"/>
</dbReference>
<keyword evidence="4 7" id="KW-1133">Transmembrane helix</keyword>
<dbReference type="PANTHER" id="PTHR32468:SF0">
    <property type="entry name" value="K(+)_H(+) ANTIPORTER 1"/>
    <property type="match status" value="1"/>
</dbReference>